<feature type="domain" description="DNA methylase N-4/N-6" evidence="4">
    <location>
        <begin position="766"/>
        <end position="820"/>
    </location>
</feature>
<dbReference type="AlphaFoldDB" id="A0A9D4Z4K2"/>
<feature type="region of interest" description="Disordered" evidence="3">
    <location>
        <begin position="1"/>
        <end position="50"/>
    </location>
</feature>
<evidence type="ECO:0000313" key="5">
    <source>
        <dbReference type="EMBL" id="KAI5059576.1"/>
    </source>
</evidence>
<protein>
    <recommendedName>
        <fullName evidence="4">DNA methylase N-4/N-6 domain-containing protein</fullName>
    </recommendedName>
</protein>
<feature type="compositionally biased region" description="Basic and acidic residues" evidence="3">
    <location>
        <begin position="556"/>
        <end position="567"/>
    </location>
</feature>
<dbReference type="GO" id="GO:0032259">
    <property type="term" value="P:methylation"/>
    <property type="evidence" value="ECO:0007669"/>
    <property type="project" value="UniProtKB-KW"/>
</dbReference>
<feature type="compositionally biased region" description="Basic and acidic residues" evidence="3">
    <location>
        <begin position="85"/>
        <end position="98"/>
    </location>
</feature>
<dbReference type="GO" id="GO:0008170">
    <property type="term" value="F:N-methyltransferase activity"/>
    <property type="evidence" value="ECO:0007669"/>
    <property type="project" value="InterPro"/>
</dbReference>
<dbReference type="GO" id="GO:0003677">
    <property type="term" value="F:DNA binding"/>
    <property type="evidence" value="ECO:0007669"/>
    <property type="project" value="InterPro"/>
</dbReference>
<feature type="compositionally biased region" description="Acidic residues" evidence="3">
    <location>
        <begin position="254"/>
        <end position="272"/>
    </location>
</feature>
<feature type="compositionally biased region" description="Polar residues" evidence="3">
    <location>
        <begin position="1"/>
        <end position="10"/>
    </location>
</feature>
<sequence>MASHSQQFQANKRLKVTSERKTPSQPQLGSSSRGHSGTLMSSQQFPTPRSPCLQATRLFRIPPRSSHWELLAAEQFPREPSTVLTREHHQKEPKDKSIEPTPTRKAITLQSSKETNIWGNVPTKPKYEHAWGFCIGRLGDQKQLIDSTTPVLVVTKHKGPSSDVNKFTLAGRIDKVQEHKGKNMIYFLVLCNDSSLLAVLVLLKDFEITEVNPVSTRDLMIDAMQTRGLTFGRAYTEVMEIFFGSEKTSSRDYMEEEGDEEEDSSSSTDEEVQRDMPPSTVMQTLATSKKQSKKSGKSKESNLLPESEIVPSGLGVPLPDTRDSSSLNVMRESVKQNNIVDPLPIFLPISVIECPPVDPYTRKRPLEVRAVIEQHVHNLKFKMKNNPNAIVLPLLVLVDRQQCPTKNSWVKANAESYTYWVLGGTHSLIAKQELAAEYEHVDTYKMAMCWVYAGLTYEEAKVLTLDHNIDSDFCLEMYFIQKIRFFHNEWVDTIKRGGKVDDNFRAALCEKCGLEVKKKDGEVWDLQEEIFKLPEQGKLKGQNLSKSHASFKGKGISKEDSPKPIPEDMKITPWRQLQGICEKSLIIAILSHVKGGSLSLEQMGEEFERQKTMFHMPRIMIEKLNCSNWDEVVQYHLDSSKPHVLEKYMLLFSNTIPLDFEQFLSWCRLERRKRQQPQSFEITPGFSLYILDNVDESPSHWCVHKGRVEEMSTFVTPRSYTLAIADAPYGFSAPNFVNDDVKIKPNIHGHKLDRLSWAYVQGVINPYQKPQLMMMDLIDLLSMRGEWAMDLFAGIGTTTVSALKRGRNVVAVECDPLQVKFIEQRIIALKELPEEFQEVGMKSMASDPHFFDAFERHNLQLVVRKLGR</sequence>
<gene>
    <name evidence="5" type="ORF">GOP47_0025895</name>
</gene>
<evidence type="ECO:0000256" key="3">
    <source>
        <dbReference type="SAM" id="MobiDB-lite"/>
    </source>
</evidence>
<feature type="compositionally biased region" description="Polar residues" evidence="3">
    <location>
        <begin position="23"/>
        <end position="47"/>
    </location>
</feature>
<feature type="region of interest" description="Disordered" evidence="3">
    <location>
        <begin position="548"/>
        <end position="567"/>
    </location>
</feature>
<feature type="region of interest" description="Disordered" evidence="3">
    <location>
        <begin position="79"/>
        <end position="105"/>
    </location>
</feature>
<evidence type="ECO:0000313" key="6">
    <source>
        <dbReference type="Proteomes" id="UP000886520"/>
    </source>
</evidence>
<dbReference type="SUPFAM" id="SSF53335">
    <property type="entry name" value="S-adenosyl-L-methionine-dependent methyltransferases"/>
    <property type="match status" value="1"/>
</dbReference>
<dbReference type="Pfam" id="PF01555">
    <property type="entry name" value="N6_N4_Mtase"/>
    <property type="match status" value="1"/>
</dbReference>
<evidence type="ECO:0000256" key="2">
    <source>
        <dbReference type="ARBA" id="ARBA00022679"/>
    </source>
</evidence>
<reference evidence="5" key="1">
    <citation type="submission" date="2021-01" db="EMBL/GenBank/DDBJ databases">
        <title>Adiantum capillus-veneris genome.</title>
        <authorList>
            <person name="Fang Y."/>
            <person name="Liao Q."/>
        </authorList>
    </citation>
    <scope>NUCLEOTIDE SEQUENCE</scope>
    <source>
        <strain evidence="5">H3</strain>
        <tissue evidence="5">Leaf</tissue>
    </source>
</reference>
<dbReference type="OrthoDB" id="6159933at2759"/>
<dbReference type="Gene3D" id="3.40.50.150">
    <property type="entry name" value="Vaccinia Virus protein VP39"/>
    <property type="match status" value="1"/>
</dbReference>
<accession>A0A9D4Z4K2</accession>
<dbReference type="InterPro" id="IPR029063">
    <property type="entry name" value="SAM-dependent_MTases_sf"/>
</dbReference>
<evidence type="ECO:0000259" key="4">
    <source>
        <dbReference type="Pfam" id="PF01555"/>
    </source>
</evidence>
<organism evidence="5 6">
    <name type="scientific">Adiantum capillus-veneris</name>
    <name type="common">Maidenhair fern</name>
    <dbReference type="NCBI Taxonomy" id="13818"/>
    <lineage>
        <taxon>Eukaryota</taxon>
        <taxon>Viridiplantae</taxon>
        <taxon>Streptophyta</taxon>
        <taxon>Embryophyta</taxon>
        <taxon>Tracheophyta</taxon>
        <taxon>Polypodiopsida</taxon>
        <taxon>Polypodiidae</taxon>
        <taxon>Polypodiales</taxon>
        <taxon>Pteridineae</taxon>
        <taxon>Pteridaceae</taxon>
        <taxon>Vittarioideae</taxon>
        <taxon>Adiantum</taxon>
    </lineage>
</organism>
<dbReference type="EMBL" id="JABFUD020000025">
    <property type="protein sequence ID" value="KAI5059576.1"/>
    <property type="molecule type" value="Genomic_DNA"/>
</dbReference>
<name>A0A9D4Z4K2_ADICA</name>
<keyword evidence="6" id="KW-1185">Reference proteome</keyword>
<dbReference type="Proteomes" id="UP000886520">
    <property type="component" value="Chromosome 25"/>
</dbReference>
<keyword evidence="2" id="KW-0808">Transferase</keyword>
<feature type="region of interest" description="Disordered" evidence="3">
    <location>
        <begin position="249"/>
        <end position="322"/>
    </location>
</feature>
<comment type="caution">
    <text evidence="5">The sequence shown here is derived from an EMBL/GenBank/DDBJ whole genome shotgun (WGS) entry which is preliminary data.</text>
</comment>
<proteinExistence type="predicted"/>
<evidence type="ECO:0000256" key="1">
    <source>
        <dbReference type="ARBA" id="ARBA00022603"/>
    </source>
</evidence>
<dbReference type="InterPro" id="IPR002941">
    <property type="entry name" value="DNA_methylase_N4/N6"/>
</dbReference>
<keyword evidence="1" id="KW-0489">Methyltransferase</keyword>